<protein>
    <submittedName>
        <fullName evidence="2">L-aminoadipate-semialdehyde dehydrogenase</fullName>
        <ecNumber evidence="2">1.2.1.31</ecNumber>
    </submittedName>
</protein>
<dbReference type="InterPro" id="IPR015943">
    <property type="entry name" value="WD40/YVTN_repeat-like_dom_sf"/>
</dbReference>
<dbReference type="STRING" id="429701.A0A2G9HF09"/>
<dbReference type="PANTHER" id="PTHR44394:SF1">
    <property type="entry name" value="BETA-ALANINE-ACTIVATING ENZYME"/>
    <property type="match status" value="1"/>
</dbReference>
<dbReference type="GO" id="GO:0004043">
    <property type="term" value="F:L-aminoadipate-semialdehyde dehydrogenase [NAD(P)+] activity"/>
    <property type="evidence" value="ECO:0007669"/>
    <property type="project" value="UniProtKB-EC"/>
</dbReference>
<gene>
    <name evidence="2" type="ORF">CDL12_11475</name>
</gene>
<dbReference type="InterPro" id="IPR011047">
    <property type="entry name" value="Quinoprotein_ADH-like_sf"/>
</dbReference>
<dbReference type="InterPro" id="IPR002372">
    <property type="entry name" value="PQQ_rpt_dom"/>
</dbReference>
<dbReference type="OrthoDB" id="408177at2759"/>
<dbReference type="FunFam" id="2.130.10.10:FF:000883">
    <property type="entry name" value="Putative acyl-activating enzyme 19"/>
    <property type="match status" value="1"/>
</dbReference>
<dbReference type="InterPro" id="IPR052091">
    <property type="entry name" value="Beta-ala_Activ/Resist"/>
</dbReference>
<evidence type="ECO:0000313" key="2">
    <source>
        <dbReference type="EMBL" id="PIN15870.1"/>
    </source>
</evidence>
<keyword evidence="3" id="KW-1185">Reference proteome</keyword>
<evidence type="ECO:0000259" key="1">
    <source>
        <dbReference type="Pfam" id="PF13570"/>
    </source>
</evidence>
<dbReference type="EC" id="1.2.1.31" evidence="2"/>
<dbReference type="GO" id="GO:0043041">
    <property type="term" value="P:amino acid activation for nonribosomal peptide biosynthetic process"/>
    <property type="evidence" value="ECO:0007669"/>
    <property type="project" value="TreeGrafter"/>
</dbReference>
<dbReference type="Proteomes" id="UP000231279">
    <property type="component" value="Unassembled WGS sequence"/>
</dbReference>
<evidence type="ECO:0000313" key="3">
    <source>
        <dbReference type="Proteomes" id="UP000231279"/>
    </source>
</evidence>
<accession>A0A2G9HF09</accession>
<dbReference type="Gene3D" id="2.130.10.10">
    <property type="entry name" value="YVTN repeat-like/Quinoprotein amine dehydrogenase"/>
    <property type="match status" value="1"/>
</dbReference>
<dbReference type="AlphaFoldDB" id="A0A2G9HF09"/>
<dbReference type="InterPro" id="IPR018391">
    <property type="entry name" value="PQQ_b-propeller_rpt"/>
</dbReference>
<reference evidence="3" key="1">
    <citation type="journal article" date="2018" name="Gigascience">
        <title>Genome assembly of the Pink Ipe (Handroanthus impetiginosus, Bignoniaceae), a highly valued, ecologically keystone Neotropical timber forest tree.</title>
        <authorList>
            <person name="Silva-Junior O.B."/>
            <person name="Grattapaglia D."/>
            <person name="Novaes E."/>
            <person name="Collevatti R.G."/>
        </authorList>
    </citation>
    <scope>NUCLEOTIDE SEQUENCE [LARGE SCALE GENOMIC DNA]</scope>
    <source>
        <strain evidence="3">cv. UFG-1</strain>
    </source>
</reference>
<keyword evidence="2" id="KW-0560">Oxidoreductase</keyword>
<feature type="domain" description="Pyrrolo-quinoline quinone repeat" evidence="1">
    <location>
        <begin position="2"/>
        <end position="211"/>
    </location>
</feature>
<sequence>MQEKLYVASTSGHVIALQIKGQPFKKLWEQDMGAPVFGSLSINYSDGNIICCLVDGTVVVLSSCGSIVWKATTGGPIFAGPCISHALPSQVLVCSRDGSIYSFKMETGDLIWKHAVGNPITSSPYVDENSQLISNASNLSDRLICVCDSSGSVYVLKVDTNATGGLKQNMKDMVQEFARLDLEGDIFSSPVMIGGRIFVGCRDDHVYCIELDVE</sequence>
<dbReference type="PANTHER" id="PTHR44394">
    <property type="entry name" value="BETA-ALANINE-ACTIVATING ENZYME"/>
    <property type="match status" value="1"/>
</dbReference>
<organism evidence="2 3">
    <name type="scientific">Handroanthus impetiginosus</name>
    <dbReference type="NCBI Taxonomy" id="429701"/>
    <lineage>
        <taxon>Eukaryota</taxon>
        <taxon>Viridiplantae</taxon>
        <taxon>Streptophyta</taxon>
        <taxon>Embryophyta</taxon>
        <taxon>Tracheophyta</taxon>
        <taxon>Spermatophyta</taxon>
        <taxon>Magnoliopsida</taxon>
        <taxon>eudicotyledons</taxon>
        <taxon>Gunneridae</taxon>
        <taxon>Pentapetalae</taxon>
        <taxon>asterids</taxon>
        <taxon>lamiids</taxon>
        <taxon>Lamiales</taxon>
        <taxon>Bignoniaceae</taxon>
        <taxon>Crescentiina</taxon>
        <taxon>Tabebuia alliance</taxon>
        <taxon>Handroanthus</taxon>
    </lineage>
</organism>
<name>A0A2G9HF09_9LAMI</name>
<dbReference type="EMBL" id="NKXS01002000">
    <property type="protein sequence ID" value="PIN15870.1"/>
    <property type="molecule type" value="Genomic_DNA"/>
</dbReference>
<dbReference type="SUPFAM" id="SSF50998">
    <property type="entry name" value="Quinoprotein alcohol dehydrogenase-like"/>
    <property type="match status" value="1"/>
</dbReference>
<dbReference type="SMART" id="SM00564">
    <property type="entry name" value="PQQ"/>
    <property type="match status" value="3"/>
</dbReference>
<comment type="caution">
    <text evidence="2">The sequence shown here is derived from an EMBL/GenBank/DDBJ whole genome shotgun (WGS) entry which is preliminary data.</text>
</comment>
<proteinExistence type="predicted"/>
<dbReference type="Pfam" id="PF13570">
    <property type="entry name" value="Beta-prop_ACSF4"/>
    <property type="match status" value="1"/>
</dbReference>